<dbReference type="Pfam" id="PF00905">
    <property type="entry name" value="Transpeptidase"/>
    <property type="match status" value="1"/>
</dbReference>
<feature type="chain" id="PRO_5039593479" evidence="2">
    <location>
        <begin position="25"/>
        <end position="604"/>
    </location>
</feature>
<keyword evidence="2" id="KW-0732">Signal</keyword>
<dbReference type="GO" id="GO:0071972">
    <property type="term" value="F:peptidoglycan L,D-transpeptidase activity"/>
    <property type="evidence" value="ECO:0007669"/>
    <property type="project" value="TreeGrafter"/>
</dbReference>
<evidence type="ECO:0000259" key="3">
    <source>
        <dbReference type="Pfam" id="PF00905"/>
    </source>
</evidence>
<feature type="domain" description="Penicillin-binding protein transpeptidase" evidence="3">
    <location>
        <begin position="325"/>
        <end position="587"/>
    </location>
</feature>
<dbReference type="EMBL" id="JACHWU010000003">
    <property type="protein sequence ID" value="MBB3052098.1"/>
    <property type="molecule type" value="Genomic_DNA"/>
</dbReference>
<sequence>MARRTATAFVLTAVLAMSGCSVFGGSGAENALDEFLTAWQENKPGEAAALTDTPGTAEGMLRGTGKSLGAESLSAEAGEVTETAGGERADARYTLSWKLGDGRTWRYDAQAELRSTDDGWKVHFAPTVVHPDLGAQQSLSLVTETPAPAPVLDRDGAALLKTDTVIGVTLERKAAGHRLDQVAGTLADAVSRFDDSITKRSILKGARDTEDGRPYLVVSLRSADYQSVKSQIYELPGVRFTSQERLLAAERGLGAKILPMIRNHVSERVAGKDGWRVVVNDSAGAEVRELHAVEARPAAAVHSTLSLPVQQAAERALQNVDGPAAIVALRPSNGDLLAVAQNEAADQQGAIALTGRYPPGSTLKMATAAAALDAGETRPNATVACPATTTIGHRRIPNENNFDLGRVPLHTAFAESCNTTFSQLAAKLPDDALTNSARSLGIGADFVIPGITTITGSVPESGERVQRAENGIGQGKTLASPFGMALAAATVDTGEMPTPGLVRGDRTKASKTGEPLPDDVLRPLRRMMREVVTDGTATALQDLPAVHGKTGTAQYGDGSNSHGWFAGYGDAGPLDDVAFATLLTGAGSSKPAVDVTGDFLSGLR</sequence>
<dbReference type="InterPro" id="IPR007887">
    <property type="entry name" value="MecA_N"/>
</dbReference>
<evidence type="ECO:0000313" key="6">
    <source>
        <dbReference type="Proteomes" id="UP000550714"/>
    </source>
</evidence>
<dbReference type="AlphaFoldDB" id="A0A839S2T7"/>
<protein>
    <submittedName>
        <fullName evidence="5">Cell division protein FtsI/penicillin-binding protein 2</fullName>
    </submittedName>
</protein>
<dbReference type="Proteomes" id="UP000550714">
    <property type="component" value="Unassembled WGS sequence"/>
</dbReference>
<dbReference type="GO" id="GO:0008658">
    <property type="term" value="F:penicillin binding"/>
    <property type="evidence" value="ECO:0007669"/>
    <property type="project" value="InterPro"/>
</dbReference>
<dbReference type="InterPro" id="IPR012338">
    <property type="entry name" value="Beta-lactam/transpept-like"/>
</dbReference>
<dbReference type="PROSITE" id="PS51257">
    <property type="entry name" value="PROKAR_LIPOPROTEIN"/>
    <property type="match status" value="1"/>
</dbReference>
<dbReference type="SUPFAM" id="SSF56601">
    <property type="entry name" value="beta-lactamase/transpeptidase-like"/>
    <property type="match status" value="1"/>
</dbReference>
<evidence type="ECO:0000259" key="4">
    <source>
        <dbReference type="Pfam" id="PF05223"/>
    </source>
</evidence>
<dbReference type="PANTHER" id="PTHR30627">
    <property type="entry name" value="PEPTIDOGLYCAN D,D-TRANSPEPTIDASE"/>
    <property type="match status" value="1"/>
</dbReference>
<dbReference type="GO" id="GO:0071555">
    <property type="term" value="P:cell wall organization"/>
    <property type="evidence" value="ECO:0007669"/>
    <property type="project" value="TreeGrafter"/>
</dbReference>
<comment type="caution">
    <text evidence="5">The sequence shown here is derived from an EMBL/GenBank/DDBJ whole genome shotgun (WGS) entry which is preliminary data.</text>
</comment>
<dbReference type="GO" id="GO:0046677">
    <property type="term" value="P:response to antibiotic"/>
    <property type="evidence" value="ECO:0007669"/>
    <property type="project" value="InterPro"/>
</dbReference>
<proteinExistence type="predicted"/>
<evidence type="ECO:0000256" key="1">
    <source>
        <dbReference type="SAM" id="MobiDB-lite"/>
    </source>
</evidence>
<dbReference type="GO" id="GO:0051301">
    <property type="term" value="P:cell division"/>
    <property type="evidence" value="ECO:0007669"/>
    <property type="project" value="UniProtKB-KW"/>
</dbReference>
<dbReference type="GO" id="GO:0005886">
    <property type="term" value="C:plasma membrane"/>
    <property type="evidence" value="ECO:0007669"/>
    <property type="project" value="TreeGrafter"/>
</dbReference>
<dbReference type="RefSeq" id="WP_183655334.1">
    <property type="nucleotide sequence ID" value="NZ_JACHWU010000003.1"/>
</dbReference>
<organism evidence="5 6">
    <name type="scientific">Prauserella isguenensis</name>
    <dbReference type="NCBI Taxonomy" id="1470180"/>
    <lineage>
        <taxon>Bacteria</taxon>
        <taxon>Bacillati</taxon>
        <taxon>Actinomycetota</taxon>
        <taxon>Actinomycetes</taxon>
        <taxon>Pseudonocardiales</taxon>
        <taxon>Pseudonocardiaceae</taxon>
        <taxon>Prauserella</taxon>
    </lineage>
</organism>
<keyword evidence="5" id="KW-0131">Cell cycle</keyword>
<dbReference type="PANTHER" id="PTHR30627:SF24">
    <property type="entry name" value="PENICILLIN-BINDING PROTEIN 4B"/>
    <property type="match status" value="1"/>
</dbReference>
<evidence type="ECO:0000256" key="2">
    <source>
        <dbReference type="SAM" id="SignalP"/>
    </source>
</evidence>
<dbReference type="Pfam" id="PF05223">
    <property type="entry name" value="MecA_N"/>
    <property type="match status" value="1"/>
</dbReference>
<keyword evidence="5" id="KW-0132">Cell division</keyword>
<name>A0A839S2T7_9PSEU</name>
<dbReference type="InterPro" id="IPR050515">
    <property type="entry name" value="Beta-lactam/transpept"/>
</dbReference>
<feature type="region of interest" description="Disordered" evidence="1">
    <location>
        <begin position="495"/>
        <end position="519"/>
    </location>
</feature>
<keyword evidence="6" id="KW-1185">Reference proteome</keyword>
<dbReference type="Gene3D" id="3.40.710.10">
    <property type="entry name" value="DD-peptidase/beta-lactamase superfamily"/>
    <property type="match status" value="1"/>
</dbReference>
<reference evidence="5 6" key="1">
    <citation type="submission" date="2020-08" db="EMBL/GenBank/DDBJ databases">
        <title>Genomic Encyclopedia of Type Strains, Phase III (KMG-III): the genomes of soil and plant-associated and newly described type strains.</title>
        <authorList>
            <person name="Whitman W."/>
        </authorList>
    </citation>
    <scope>NUCLEOTIDE SEQUENCE [LARGE SCALE GENOMIC DNA]</scope>
    <source>
        <strain evidence="5 6">CECT 8577</strain>
    </source>
</reference>
<gene>
    <name evidence="5" type="ORF">FHS23_003127</name>
</gene>
<feature type="signal peptide" evidence="2">
    <location>
        <begin position="1"/>
        <end position="24"/>
    </location>
</feature>
<accession>A0A839S2T7</accession>
<evidence type="ECO:0000313" key="5">
    <source>
        <dbReference type="EMBL" id="MBB3052098.1"/>
    </source>
</evidence>
<feature type="domain" description="NTF2-like N-terminal transpeptidase" evidence="4">
    <location>
        <begin position="28"/>
        <end position="137"/>
    </location>
</feature>
<dbReference type="InterPro" id="IPR001460">
    <property type="entry name" value="PCN-bd_Tpept"/>
</dbReference>